<evidence type="ECO:0000313" key="3">
    <source>
        <dbReference type="Proteomes" id="UP001231189"/>
    </source>
</evidence>
<feature type="compositionally biased region" description="Polar residues" evidence="1">
    <location>
        <begin position="242"/>
        <end position="266"/>
    </location>
</feature>
<dbReference type="EMBL" id="JAUUTY010000004">
    <property type="protein sequence ID" value="KAK1644803.1"/>
    <property type="molecule type" value="Genomic_DNA"/>
</dbReference>
<keyword evidence="3" id="KW-1185">Reference proteome</keyword>
<feature type="region of interest" description="Disordered" evidence="1">
    <location>
        <begin position="180"/>
        <end position="222"/>
    </location>
</feature>
<accession>A0AAD8S4T6</accession>
<gene>
    <name evidence="2" type="ORF">QYE76_062608</name>
</gene>
<evidence type="ECO:0000313" key="2">
    <source>
        <dbReference type="EMBL" id="KAK1644803.1"/>
    </source>
</evidence>
<feature type="region of interest" description="Disordered" evidence="1">
    <location>
        <begin position="235"/>
        <end position="308"/>
    </location>
</feature>
<dbReference type="AlphaFoldDB" id="A0AAD8S4T6"/>
<name>A0AAD8S4T6_LOLMU</name>
<dbReference type="Proteomes" id="UP001231189">
    <property type="component" value="Unassembled WGS sequence"/>
</dbReference>
<reference evidence="2" key="1">
    <citation type="submission" date="2023-07" db="EMBL/GenBank/DDBJ databases">
        <title>A chromosome-level genome assembly of Lolium multiflorum.</title>
        <authorList>
            <person name="Chen Y."/>
            <person name="Copetti D."/>
            <person name="Kolliker R."/>
            <person name="Studer B."/>
        </authorList>
    </citation>
    <scope>NUCLEOTIDE SEQUENCE</scope>
    <source>
        <strain evidence="2">02402/16</strain>
        <tissue evidence="2">Leaf</tissue>
    </source>
</reference>
<feature type="compositionally biased region" description="Basic residues" evidence="1">
    <location>
        <begin position="276"/>
        <end position="291"/>
    </location>
</feature>
<protein>
    <submittedName>
        <fullName evidence="2">Uncharacterized protein</fullName>
    </submittedName>
</protein>
<organism evidence="2 3">
    <name type="scientific">Lolium multiflorum</name>
    <name type="common">Italian ryegrass</name>
    <name type="synonym">Lolium perenne subsp. multiflorum</name>
    <dbReference type="NCBI Taxonomy" id="4521"/>
    <lineage>
        <taxon>Eukaryota</taxon>
        <taxon>Viridiplantae</taxon>
        <taxon>Streptophyta</taxon>
        <taxon>Embryophyta</taxon>
        <taxon>Tracheophyta</taxon>
        <taxon>Spermatophyta</taxon>
        <taxon>Magnoliopsida</taxon>
        <taxon>Liliopsida</taxon>
        <taxon>Poales</taxon>
        <taxon>Poaceae</taxon>
        <taxon>BOP clade</taxon>
        <taxon>Pooideae</taxon>
        <taxon>Poodae</taxon>
        <taxon>Poeae</taxon>
        <taxon>Poeae Chloroplast Group 2 (Poeae type)</taxon>
        <taxon>Loliodinae</taxon>
        <taxon>Loliinae</taxon>
        <taxon>Lolium</taxon>
    </lineage>
</organism>
<sequence>MVMKMAVEMAAVSMEKPSGHFPVRQGAGTETLSPDLGWRRLWNFSRIVAFSQAGEIDNLTHVGTKYFDCVVQFHVGASRCCAALHSFTNNLHVLLDSYWFDNLGFILRENLLLYASHLPLGFPTNVCQLHASLVLLALFFLRTGAIDAVLVVSVGALHRPQTGGEGGAGDAQHEAWWQRQPAAAWEARRRPHHPEAGGEGGAGGTVAARSTSGSTAHRHDDPEDARRAAFLASMNDKDAGGATSTRRSPCPSATASRRWTSPTTARQTKRLGEGRAHRRARQAGGRHRRHVQLPAVLRRLRPPQVVLD</sequence>
<proteinExistence type="predicted"/>
<evidence type="ECO:0000256" key="1">
    <source>
        <dbReference type="SAM" id="MobiDB-lite"/>
    </source>
</evidence>
<comment type="caution">
    <text evidence="2">The sequence shown here is derived from an EMBL/GenBank/DDBJ whole genome shotgun (WGS) entry which is preliminary data.</text>
</comment>